<sequence length="558" mass="60508">MAISSKLKKVARGVKKLFSPTAVVDAFGRLRHKKTPCCDRCQALEEQKAQNKKAFLRGVFGRKANKPRSRIVSGRSTTTTIDSDISGTWTVFSTETTIVHPKPTRSLLGTGILGALESSATHLDRDPVYMSEALDWVHATDILLSGPSDGQGSSPSDDRSSEYSVISPDDVESTKETSSNTASVDQASVEASSHKISNIEGRNTTNAEDTLPEETNIGATPAMDSSSVYSDPFDLLTDFASSQPDLQSNHFHPAHEFALSDENARYASEFTPITKAETAAEVMDASSRYSDSLSELSESVASGSDLRNIQYSPANEVGVFNTDAGSLKAGISTAVGGKEGVLNRKLSEDGEHIWIENVPIYSQDIVADQMSHEHSEGVHQEIQNELNPDAVAARVSAIFSHAARNYQALGYDTDSEASDAVSASGDNAGGFPRKPVPVNGHRGFSSAQPIIAEHNTGEARQFHPSLDEYFAVTSPLEFFHDNNFDDRDGVTEGIRFGHSYMGPYLLTVAEEDEEVKHESADKTSDTVATTVLEITANEREKVIEGPWMRWSIFMLTTS</sequence>
<dbReference type="EMBL" id="JAULSR010000002">
    <property type="protein sequence ID" value="KAK0628503.1"/>
    <property type="molecule type" value="Genomic_DNA"/>
</dbReference>
<feature type="compositionally biased region" description="Polar residues" evidence="1">
    <location>
        <begin position="176"/>
        <end position="208"/>
    </location>
</feature>
<organism evidence="2 3">
    <name type="scientific">Bombardia bombarda</name>
    <dbReference type="NCBI Taxonomy" id="252184"/>
    <lineage>
        <taxon>Eukaryota</taxon>
        <taxon>Fungi</taxon>
        <taxon>Dikarya</taxon>
        <taxon>Ascomycota</taxon>
        <taxon>Pezizomycotina</taxon>
        <taxon>Sordariomycetes</taxon>
        <taxon>Sordariomycetidae</taxon>
        <taxon>Sordariales</taxon>
        <taxon>Lasiosphaeriaceae</taxon>
        <taxon>Bombardia</taxon>
    </lineage>
</organism>
<name>A0AA39X737_9PEZI</name>
<protein>
    <submittedName>
        <fullName evidence="2">Uncharacterized protein</fullName>
    </submittedName>
</protein>
<evidence type="ECO:0000313" key="3">
    <source>
        <dbReference type="Proteomes" id="UP001174934"/>
    </source>
</evidence>
<comment type="caution">
    <text evidence="2">The sequence shown here is derived from an EMBL/GenBank/DDBJ whole genome shotgun (WGS) entry which is preliminary data.</text>
</comment>
<evidence type="ECO:0000256" key="1">
    <source>
        <dbReference type="SAM" id="MobiDB-lite"/>
    </source>
</evidence>
<accession>A0AA39X737</accession>
<gene>
    <name evidence="2" type="ORF">B0T17DRAFT_652336</name>
</gene>
<reference evidence="2" key="1">
    <citation type="submission" date="2023-06" db="EMBL/GenBank/DDBJ databases">
        <title>Genome-scale phylogeny and comparative genomics of the fungal order Sordariales.</title>
        <authorList>
            <consortium name="Lawrence Berkeley National Laboratory"/>
            <person name="Hensen N."/>
            <person name="Bonometti L."/>
            <person name="Westerberg I."/>
            <person name="Brannstrom I.O."/>
            <person name="Guillou S."/>
            <person name="Cros-Aarteil S."/>
            <person name="Calhoun S."/>
            <person name="Haridas S."/>
            <person name="Kuo A."/>
            <person name="Mondo S."/>
            <person name="Pangilinan J."/>
            <person name="Riley R."/>
            <person name="LaButti K."/>
            <person name="Andreopoulos B."/>
            <person name="Lipzen A."/>
            <person name="Chen C."/>
            <person name="Yanf M."/>
            <person name="Daum C."/>
            <person name="Ng V."/>
            <person name="Clum A."/>
            <person name="Steindorff A."/>
            <person name="Ohm R."/>
            <person name="Martin F."/>
            <person name="Silar P."/>
            <person name="Natvig D."/>
            <person name="Lalanne C."/>
            <person name="Gautier V."/>
            <person name="Ament-velasquez S.L."/>
            <person name="Kruys A."/>
            <person name="Hutchinson M.I."/>
            <person name="Powell A.J."/>
            <person name="Barry K."/>
            <person name="Miller A.N."/>
            <person name="Grigoriev I.V."/>
            <person name="Debuchy R."/>
            <person name="Gladieux P."/>
            <person name="Thoren M.H."/>
            <person name="Johannesson H."/>
        </authorList>
    </citation>
    <scope>NUCLEOTIDE SEQUENCE</scope>
    <source>
        <strain evidence="2">SMH3391-2</strain>
    </source>
</reference>
<dbReference type="Proteomes" id="UP001174934">
    <property type="component" value="Unassembled WGS sequence"/>
</dbReference>
<feature type="region of interest" description="Disordered" evidence="1">
    <location>
        <begin position="145"/>
        <end position="225"/>
    </location>
</feature>
<evidence type="ECO:0000313" key="2">
    <source>
        <dbReference type="EMBL" id="KAK0628503.1"/>
    </source>
</evidence>
<keyword evidence="3" id="KW-1185">Reference proteome</keyword>
<dbReference type="AlphaFoldDB" id="A0AA39X737"/>
<proteinExistence type="predicted"/>
<feature type="compositionally biased region" description="Low complexity" evidence="1">
    <location>
        <begin position="145"/>
        <end position="155"/>
    </location>
</feature>